<dbReference type="GO" id="GO:0003993">
    <property type="term" value="F:acid phosphatase activity"/>
    <property type="evidence" value="ECO:0007669"/>
    <property type="project" value="InterPro"/>
</dbReference>
<evidence type="ECO:0000256" key="1">
    <source>
        <dbReference type="ARBA" id="ARBA00022729"/>
    </source>
</evidence>
<dbReference type="SUPFAM" id="SSF56300">
    <property type="entry name" value="Metallo-dependent phosphatases"/>
    <property type="match status" value="1"/>
</dbReference>
<dbReference type="Proteomes" id="UP001153387">
    <property type="component" value="Unassembled WGS sequence"/>
</dbReference>
<dbReference type="InterPro" id="IPR003961">
    <property type="entry name" value="FN3_dom"/>
</dbReference>
<dbReference type="Pfam" id="PF07691">
    <property type="entry name" value="PA14"/>
    <property type="match status" value="1"/>
</dbReference>
<dbReference type="PANTHER" id="PTHR45867:SF3">
    <property type="entry name" value="ACID PHOSPHATASE TYPE 7"/>
    <property type="match status" value="1"/>
</dbReference>
<dbReference type="Gene3D" id="2.60.40.380">
    <property type="entry name" value="Purple acid phosphatase-like, N-terminal"/>
    <property type="match status" value="1"/>
</dbReference>
<dbReference type="InterPro" id="IPR015914">
    <property type="entry name" value="PAPs_N"/>
</dbReference>
<proteinExistence type="predicted"/>
<dbReference type="Gene3D" id="3.60.21.10">
    <property type="match status" value="1"/>
</dbReference>
<gene>
    <name evidence="4" type="ORF">OMP38_15220</name>
</gene>
<feature type="domain" description="PA14" evidence="3">
    <location>
        <begin position="63"/>
        <end position="205"/>
    </location>
</feature>
<keyword evidence="5" id="KW-1185">Reference proteome</keyword>
<dbReference type="InterPro" id="IPR029052">
    <property type="entry name" value="Metallo-depent_PP-like"/>
</dbReference>
<accession>A0A9X4QMS8</accession>
<dbReference type="InterPro" id="IPR008963">
    <property type="entry name" value="Purple_acid_Pase-like_N"/>
</dbReference>
<dbReference type="InterPro" id="IPR036116">
    <property type="entry name" value="FN3_sf"/>
</dbReference>
<protein>
    <submittedName>
        <fullName evidence="4">PA14 domain-containing protein</fullName>
    </submittedName>
</protein>
<evidence type="ECO:0000313" key="5">
    <source>
        <dbReference type="Proteomes" id="UP001153387"/>
    </source>
</evidence>
<name>A0A9X4QMS8_9BACL</name>
<reference evidence="4 5" key="1">
    <citation type="submission" date="2022-10" db="EMBL/GenBank/DDBJ databases">
        <title>Comparative genomic analysis of Cohnella hashimotonis sp. nov., isolated from the International Space Station.</title>
        <authorList>
            <person name="Simpson A."/>
            <person name="Venkateswaran K."/>
        </authorList>
    </citation>
    <scope>NUCLEOTIDE SEQUENCE [LARGE SCALE GENOMIC DNA]</scope>
    <source>
        <strain evidence="4 5">DSM 18997</strain>
    </source>
</reference>
<dbReference type="SUPFAM" id="SSF56988">
    <property type="entry name" value="Anthrax protective antigen"/>
    <property type="match status" value="1"/>
</dbReference>
<dbReference type="Pfam" id="PF00149">
    <property type="entry name" value="Metallophos"/>
    <property type="match status" value="1"/>
</dbReference>
<dbReference type="InterPro" id="IPR037524">
    <property type="entry name" value="PA14/GLEYA"/>
</dbReference>
<dbReference type="Gene3D" id="3.90.182.10">
    <property type="entry name" value="Toxin - Anthrax Protective Antigen,domain 1"/>
    <property type="match status" value="1"/>
</dbReference>
<dbReference type="InterPro" id="IPR011658">
    <property type="entry name" value="PA14_dom"/>
</dbReference>
<dbReference type="PROSITE" id="PS51820">
    <property type="entry name" value="PA14"/>
    <property type="match status" value="1"/>
</dbReference>
<dbReference type="GO" id="GO:0046872">
    <property type="term" value="F:metal ion binding"/>
    <property type="evidence" value="ECO:0007669"/>
    <property type="project" value="InterPro"/>
</dbReference>
<keyword evidence="1" id="KW-0732">Signal</keyword>
<dbReference type="SUPFAM" id="SSF49363">
    <property type="entry name" value="Purple acid phosphatase, N-terminal domain"/>
    <property type="match status" value="1"/>
</dbReference>
<dbReference type="PROSITE" id="PS50853">
    <property type="entry name" value="FN3"/>
    <property type="match status" value="1"/>
</dbReference>
<evidence type="ECO:0000313" key="4">
    <source>
        <dbReference type="EMBL" id="MDG0792063.1"/>
    </source>
</evidence>
<dbReference type="EMBL" id="JAPDHZ010000003">
    <property type="protein sequence ID" value="MDG0792063.1"/>
    <property type="molecule type" value="Genomic_DNA"/>
</dbReference>
<organism evidence="4 5">
    <name type="scientific">Cohnella ginsengisoli</name>
    <dbReference type="NCBI Taxonomy" id="425004"/>
    <lineage>
        <taxon>Bacteria</taxon>
        <taxon>Bacillati</taxon>
        <taxon>Bacillota</taxon>
        <taxon>Bacilli</taxon>
        <taxon>Bacillales</taxon>
        <taxon>Paenibacillaceae</taxon>
        <taxon>Cohnella</taxon>
    </lineage>
</organism>
<comment type="caution">
    <text evidence="4">The sequence shown here is derived from an EMBL/GenBank/DDBJ whole genome shotgun (WGS) entry which is preliminary data.</text>
</comment>
<dbReference type="InterPro" id="IPR013783">
    <property type="entry name" value="Ig-like_fold"/>
</dbReference>
<dbReference type="PANTHER" id="PTHR45867">
    <property type="entry name" value="PURPLE ACID PHOSPHATASE"/>
    <property type="match status" value="1"/>
</dbReference>
<evidence type="ECO:0000259" key="2">
    <source>
        <dbReference type="PROSITE" id="PS50853"/>
    </source>
</evidence>
<feature type="domain" description="Fibronectin type-III" evidence="2">
    <location>
        <begin position="737"/>
        <end position="834"/>
    </location>
</feature>
<dbReference type="CDD" id="cd00063">
    <property type="entry name" value="FN3"/>
    <property type="match status" value="2"/>
</dbReference>
<sequence length="1018" mass="111448">MKRNPARTSRLLAAVLLWTSVFSGGYYLVQAAGNDDSTGAPEAVTTAASETGANLIGATQAVGGGQGLLGEYFAGTGSFDFGDYKGTTIDSQINFTNLDPVLQNLTGKQDNANARWTGQLAVPQTGDYTFYMIGDNGFRLWIDDQPVIDHWVNDWDKEQTSVPISLQGGTKHKIKIEYFEDFGGSNLYLRWSTPTLAKEIVPASAFYLPEDYAGPVSGFIPADGMSVTMATYSELNAPPAGLKDHLTVTADDQPIQLLAAGAGTTPSSLTLSLGTVVKPGQRLNVSYDGQAGLQLSDGTPVAAFRFTPSNNSEAANFEPIAIAMSLYGSAKTNRSFAWYTPYDKPNAAPANILDSIVEVVPAGKSFDSQDAKRYVGKPEETRVLTNLKITGSTTGSFISHKVLVDGLTPGTAYQYRVGNDGHWSEVGSFTTEGNDDHNYEFLYMTDSQGANTNDYEVWARTLGNAMDDYPNAKFMVMTGDQVDAGALESQWLDYFGKPQKLLMNLPLMAAVGNHEGPYNDNYYYHLNYPNNSIEKPLPPGSVYAFDYGDAHIMVLNTMDMAWDDNQKESFRQQIEWLKREVAQTDKKWKVVAFHKAIYSLGNHAEDDDIKALRTMLYPAFDELGIDVVLQGHDHTFMRSFQMYDNKPVASVQKDANGNPLNPDGTLYMINNSAGTKYYDLKNGVDRYYAAVFEQPYKPIYSGIRMTQDSFTIDSYKSGEDKPFDTYTIVRKDSKPAAVERLEAIPAETGKTKLSWRMPASSADDAIRGFRIYEATGKLGVNWSVYVPVAAGQTDYSYTVEGTSASKGYKFAVRAVDKRDNSDAAFASTVGLAPAAPTAPKVDDGRNTFGWKNVPDYDKISDYEFSVDGGVSWQRATSNPQPVGDRDYTAGQVQVRVAADETVGTAAGEALLSDTPFTVNGKLDTFQIAGELKRGDKLQANVTVERLEAYDGDAYVVFQLLKGDTPQLINAVPLKKDKLSIAQYFDVSGAQYSVKVLVLDQFDNNLSLPEQLARAKVLQ</sequence>
<dbReference type="Pfam" id="PF16656">
    <property type="entry name" value="Pur_ac_phosph_N"/>
    <property type="match status" value="1"/>
</dbReference>
<dbReference type="SMART" id="SM00758">
    <property type="entry name" value="PA14"/>
    <property type="match status" value="1"/>
</dbReference>
<dbReference type="Gene3D" id="2.60.40.10">
    <property type="entry name" value="Immunoglobulins"/>
    <property type="match status" value="1"/>
</dbReference>
<evidence type="ECO:0000259" key="3">
    <source>
        <dbReference type="PROSITE" id="PS51820"/>
    </source>
</evidence>
<dbReference type="RefSeq" id="WP_277565890.1">
    <property type="nucleotide sequence ID" value="NZ_JAPDHZ010000003.1"/>
</dbReference>
<dbReference type="InterPro" id="IPR004843">
    <property type="entry name" value="Calcineurin-like_PHP"/>
</dbReference>
<dbReference type="SUPFAM" id="SSF49265">
    <property type="entry name" value="Fibronectin type III"/>
    <property type="match status" value="1"/>
</dbReference>
<dbReference type="AlphaFoldDB" id="A0A9X4QMS8"/>